<keyword evidence="2" id="KW-0012">Acyltransferase</keyword>
<dbReference type="RefSeq" id="WP_394822419.1">
    <property type="nucleotide sequence ID" value="NZ_CP089984.1"/>
</dbReference>
<feature type="domain" description="Beta-ketoacyl-[acyl-carrier-protein] synthase III N-terminal" evidence="4">
    <location>
        <begin position="150"/>
        <end position="220"/>
    </location>
</feature>
<sequence length="366" mass="39889">MKTLSGMGVLGVAIFSGDVVTNDAFPASLQTARAADPFRGRRSPDGTIRIAGMEFSHPKWSRTIRALERAFEDPFRGTRRRRYFPPGMLSSDAEAEAGRRAIEGAGLTRDRIDALLVQSFLPDEIQPQNAALVAHKLGLSNLPSWGVDSICNSPIAQLQVACALVASGQAEHVLCVHSAAYSRVQDPGSSCTFQDADMAAAFVVGPSPGSRIDCAWRTDGRLHAAIRLHWAVPQNEGVRRYWQPSRERLMVGWDEALQAQVMGELEGYTVTVCGEALARANMKIDDIDVFISHHPNAWFGAFMADALGLRDGIVFDTFEEYAVINSATLTSSIYEALRARRIERGSRVLLFGPGAGYTYGAAAMVW</sequence>
<dbReference type="Proteomes" id="UP001370348">
    <property type="component" value="Chromosome"/>
</dbReference>
<evidence type="ECO:0000259" key="4">
    <source>
        <dbReference type="Pfam" id="PF08545"/>
    </source>
</evidence>
<evidence type="ECO:0000313" key="5">
    <source>
        <dbReference type="EMBL" id="WXB12799.1"/>
    </source>
</evidence>
<dbReference type="EMBL" id="CP089984">
    <property type="protein sequence ID" value="WXB12799.1"/>
    <property type="molecule type" value="Genomic_DNA"/>
</dbReference>
<evidence type="ECO:0000313" key="6">
    <source>
        <dbReference type="Proteomes" id="UP001370348"/>
    </source>
</evidence>
<dbReference type="PANTHER" id="PTHR34069">
    <property type="entry name" value="3-OXOACYL-[ACYL-CARRIER-PROTEIN] SYNTHASE 3"/>
    <property type="match status" value="1"/>
</dbReference>
<dbReference type="Pfam" id="PF08545">
    <property type="entry name" value="ACP_syn_III"/>
    <property type="match status" value="1"/>
</dbReference>
<dbReference type="SUPFAM" id="SSF53901">
    <property type="entry name" value="Thiolase-like"/>
    <property type="match status" value="1"/>
</dbReference>
<dbReference type="InterPro" id="IPR016039">
    <property type="entry name" value="Thiolase-like"/>
</dbReference>
<name>A0ABZ2LPH6_9BACT</name>
<dbReference type="PANTHER" id="PTHR34069:SF2">
    <property type="entry name" value="BETA-KETOACYL-[ACYL-CARRIER-PROTEIN] SYNTHASE III"/>
    <property type="match status" value="1"/>
</dbReference>
<dbReference type="InterPro" id="IPR013751">
    <property type="entry name" value="ACP_syn_III_N"/>
</dbReference>
<keyword evidence="1" id="KW-0808">Transferase</keyword>
<organism evidence="5 6">
    <name type="scientific">Pendulispora albinea</name>
    <dbReference type="NCBI Taxonomy" id="2741071"/>
    <lineage>
        <taxon>Bacteria</taxon>
        <taxon>Pseudomonadati</taxon>
        <taxon>Myxococcota</taxon>
        <taxon>Myxococcia</taxon>
        <taxon>Myxococcales</taxon>
        <taxon>Sorangiineae</taxon>
        <taxon>Pendulisporaceae</taxon>
        <taxon>Pendulispora</taxon>
    </lineage>
</organism>
<proteinExistence type="predicted"/>
<feature type="domain" description="Beta-ketoacyl-[acyl-carrier-protein] synthase III C-terminal" evidence="3">
    <location>
        <begin position="277"/>
        <end position="366"/>
    </location>
</feature>
<dbReference type="InterPro" id="IPR013747">
    <property type="entry name" value="ACP_syn_III_C"/>
</dbReference>
<evidence type="ECO:0000256" key="2">
    <source>
        <dbReference type="ARBA" id="ARBA00023315"/>
    </source>
</evidence>
<accession>A0ABZ2LPH6</accession>
<evidence type="ECO:0000259" key="3">
    <source>
        <dbReference type="Pfam" id="PF08541"/>
    </source>
</evidence>
<evidence type="ECO:0000256" key="1">
    <source>
        <dbReference type="ARBA" id="ARBA00022679"/>
    </source>
</evidence>
<protein>
    <recommendedName>
        <fullName evidence="7">3-oxoacyl-ACP synthase</fullName>
    </recommendedName>
</protein>
<gene>
    <name evidence="5" type="ORF">LZC94_33730</name>
</gene>
<dbReference type="Pfam" id="PF08541">
    <property type="entry name" value="ACP_syn_III_C"/>
    <property type="match status" value="1"/>
</dbReference>
<keyword evidence="6" id="KW-1185">Reference proteome</keyword>
<dbReference type="Gene3D" id="3.40.47.10">
    <property type="match status" value="1"/>
</dbReference>
<evidence type="ECO:0008006" key="7">
    <source>
        <dbReference type="Google" id="ProtNLM"/>
    </source>
</evidence>
<reference evidence="5 6" key="1">
    <citation type="submission" date="2021-12" db="EMBL/GenBank/DDBJ databases">
        <title>Discovery of the Pendulisporaceae a myxobacterial family with distinct sporulation behavior and unique specialized metabolism.</title>
        <authorList>
            <person name="Garcia R."/>
            <person name="Popoff A."/>
            <person name="Bader C.D."/>
            <person name="Loehr J."/>
            <person name="Walesch S."/>
            <person name="Walt C."/>
            <person name="Boldt J."/>
            <person name="Bunk B."/>
            <person name="Haeckl F.J.F.P.J."/>
            <person name="Gunesch A.P."/>
            <person name="Birkelbach J."/>
            <person name="Nuebel U."/>
            <person name="Pietschmann T."/>
            <person name="Bach T."/>
            <person name="Mueller R."/>
        </authorList>
    </citation>
    <scope>NUCLEOTIDE SEQUENCE [LARGE SCALE GENOMIC DNA]</scope>
    <source>
        <strain evidence="5 6">MSr11954</strain>
    </source>
</reference>